<protein>
    <submittedName>
        <fullName evidence="1">Uncharacterized protein</fullName>
    </submittedName>
</protein>
<sequence>MDFTEWELFQTIRFGDTLPRKKKCTATSGMSHGLTGYMIWHAGSAFFICFQKSQNNYIYHKNTIYLPCFN</sequence>
<reference evidence="1" key="2">
    <citation type="journal article" date="2015" name="Fish Shellfish Immunol.">
        <title>Early steps in the European eel (Anguilla anguilla)-Vibrio vulnificus interaction in the gills: Role of the RtxA13 toxin.</title>
        <authorList>
            <person name="Callol A."/>
            <person name="Pajuelo D."/>
            <person name="Ebbesson L."/>
            <person name="Teles M."/>
            <person name="MacKenzie S."/>
            <person name="Amaro C."/>
        </authorList>
    </citation>
    <scope>NUCLEOTIDE SEQUENCE</scope>
</reference>
<name>A0A0E9RUV3_ANGAN</name>
<proteinExistence type="predicted"/>
<organism evidence="1">
    <name type="scientific">Anguilla anguilla</name>
    <name type="common">European freshwater eel</name>
    <name type="synonym">Muraena anguilla</name>
    <dbReference type="NCBI Taxonomy" id="7936"/>
    <lineage>
        <taxon>Eukaryota</taxon>
        <taxon>Metazoa</taxon>
        <taxon>Chordata</taxon>
        <taxon>Craniata</taxon>
        <taxon>Vertebrata</taxon>
        <taxon>Euteleostomi</taxon>
        <taxon>Actinopterygii</taxon>
        <taxon>Neopterygii</taxon>
        <taxon>Teleostei</taxon>
        <taxon>Anguilliformes</taxon>
        <taxon>Anguillidae</taxon>
        <taxon>Anguilla</taxon>
    </lineage>
</organism>
<dbReference type="AlphaFoldDB" id="A0A0E9RUV3"/>
<accession>A0A0E9RUV3</accession>
<dbReference type="EMBL" id="GBXM01076332">
    <property type="protein sequence ID" value="JAH32245.1"/>
    <property type="molecule type" value="Transcribed_RNA"/>
</dbReference>
<evidence type="ECO:0000313" key="1">
    <source>
        <dbReference type="EMBL" id="JAH32245.1"/>
    </source>
</evidence>
<reference evidence="1" key="1">
    <citation type="submission" date="2014-11" db="EMBL/GenBank/DDBJ databases">
        <authorList>
            <person name="Amaro Gonzalez C."/>
        </authorList>
    </citation>
    <scope>NUCLEOTIDE SEQUENCE</scope>
</reference>